<dbReference type="AlphaFoldDB" id="A0A3M8CYC3"/>
<gene>
    <name evidence="6" type="ORF">EDM56_27945</name>
</gene>
<keyword evidence="3" id="KW-0732">Signal</keyword>
<reference evidence="6 7" key="1">
    <citation type="submission" date="2018-10" db="EMBL/GenBank/DDBJ databases">
        <title>Phylogenomics of Brevibacillus.</title>
        <authorList>
            <person name="Dunlap C."/>
        </authorList>
    </citation>
    <scope>NUCLEOTIDE SEQUENCE [LARGE SCALE GENOMIC DNA]</scope>
    <source>
        <strain evidence="6 7">JCM 15716</strain>
    </source>
</reference>
<feature type="region of interest" description="Disordered" evidence="4">
    <location>
        <begin position="81"/>
        <end position="107"/>
    </location>
</feature>
<evidence type="ECO:0000256" key="3">
    <source>
        <dbReference type="ARBA" id="ARBA00022729"/>
    </source>
</evidence>
<evidence type="ECO:0000259" key="5">
    <source>
        <dbReference type="Pfam" id="PF00496"/>
    </source>
</evidence>
<dbReference type="Proteomes" id="UP000271031">
    <property type="component" value="Unassembled WGS sequence"/>
</dbReference>
<evidence type="ECO:0000256" key="4">
    <source>
        <dbReference type="SAM" id="MobiDB-lite"/>
    </source>
</evidence>
<dbReference type="Gene3D" id="3.40.190.10">
    <property type="entry name" value="Periplasmic binding protein-like II"/>
    <property type="match status" value="1"/>
</dbReference>
<sequence length="602" mass="66877">MKYLVLHKFIQCNCKGLHVQGEVLSQKKREMHSSLGSYKCYHVLRIKKEGFGLKKNHRTRFLKAGALALATTLMVSACSSGGDAPQQNKGDSAEKQGSGQPSTGGTITVAFDREPDTFDVHKSTGASVVDEIAQFMGGSLLYMDPVSHDVKPYLAESYTISKDGKTWTFTIRSGITFQDGTPFTAGAYKATLDRILDPKTEAKSTIALVDTIKDVKAPDDKTLILELKEPFAPLLGNLTVNGWLQPLSMQAIEKGGANYGRNPVGLGPWKFESWQPGESITFTRNDQFKWPEEFYTNKGAVYPDKLVAKFIKNRQTMMAALDSGSIDVATLVPAKDAKKYKNDDNFEVLDQMKSGMGMYLSMNQKNEMLHDLQVRRALNMAINKEAIIQSALQGEGVPAYGPLPPTIIGYDKAVESYGYKYNLDEAKKLLDAAGYVPNASGVREKNGKEMQFTMLSVEAKSKESQLVQAMLGELGIKVKITTMEPGAMMEAELKGDFDVAVGGYSYFDPDILYLFFHSSQIGSFNYASIKDETLDQLVVYGRTTIDPEERKKIYAEAQKRMIDQAYLVPIYVDKQFTVVNKRVKGVKYSIDRLQLNDSWVSQ</sequence>
<accession>A0A3M8CYC3</accession>
<comment type="similarity">
    <text evidence="1">Belongs to the bacterial solute-binding protein 5 family.</text>
</comment>
<evidence type="ECO:0000256" key="1">
    <source>
        <dbReference type="ARBA" id="ARBA00005695"/>
    </source>
</evidence>
<dbReference type="GO" id="GO:0042597">
    <property type="term" value="C:periplasmic space"/>
    <property type="evidence" value="ECO:0007669"/>
    <property type="project" value="UniProtKB-ARBA"/>
</dbReference>
<dbReference type="GO" id="GO:1904680">
    <property type="term" value="F:peptide transmembrane transporter activity"/>
    <property type="evidence" value="ECO:0007669"/>
    <property type="project" value="TreeGrafter"/>
</dbReference>
<evidence type="ECO:0000313" key="6">
    <source>
        <dbReference type="EMBL" id="RNB80237.1"/>
    </source>
</evidence>
<dbReference type="PIRSF" id="PIRSF002741">
    <property type="entry name" value="MppA"/>
    <property type="match status" value="1"/>
</dbReference>
<dbReference type="OrthoDB" id="9796817at2"/>
<evidence type="ECO:0000313" key="7">
    <source>
        <dbReference type="Proteomes" id="UP000271031"/>
    </source>
</evidence>
<dbReference type="Gene3D" id="3.90.76.10">
    <property type="entry name" value="Dipeptide-binding Protein, Domain 1"/>
    <property type="match status" value="1"/>
</dbReference>
<dbReference type="GO" id="GO:0043190">
    <property type="term" value="C:ATP-binding cassette (ABC) transporter complex"/>
    <property type="evidence" value="ECO:0007669"/>
    <property type="project" value="InterPro"/>
</dbReference>
<dbReference type="InterPro" id="IPR039424">
    <property type="entry name" value="SBP_5"/>
</dbReference>
<dbReference type="InterPro" id="IPR030678">
    <property type="entry name" value="Peptide/Ni-bd"/>
</dbReference>
<name>A0A3M8CYC3_9BACL</name>
<comment type="caution">
    <text evidence="6">The sequence shown here is derived from an EMBL/GenBank/DDBJ whole genome shotgun (WGS) entry which is preliminary data.</text>
</comment>
<proteinExistence type="inferred from homology"/>
<evidence type="ECO:0000256" key="2">
    <source>
        <dbReference type="ARBA" id="ARBA00022448"/>
    </source>
</evidence>
<feature type="domain" description="Solute-binding protein family 5" evidence="5">
    <location>
        <begin position="150"/>
        <end position="520"/>
    </location>
</feature>
<dbReference type="SUPFAM" id="SSF53850">
    <property type="entry name" value="Periplasmic binding protein-like II"/>
    <property type="match status" value="1"/>
</dbReference>
<dbReference type="CDD" id="cd08492">
    <property type="entry name" value="PBP2_NikA_DppA_OppA_like_15"/>
    <property type="match status" value="1"/>
</dbReference>
<dbReference type="PANTHER" id="PTHR30290">
    <property type="entry name" value="PERIPLASMIC BINDING COMPONENT OF ABC TRANSPORTER"/>
    <property type="match status" value="1"/>
</dbReference>
<keyword evidence="7" id="KW-1185">Reference proteome</keyword>
<dbReference type="EMBL" id="RHHQ01000025">
    <property type="protein sequence ID" value="RNB80237.1"/>
    <property type="molecule type" value="Genomic_DNA"/>
</dbReference>
<dbReference type="GO" id="GO:0015833">
    <property type="term" value="P:peptide transport"/>
    <property type="evidence" value="ECO:0007669"/>
    <property type="project" value="TreeGrafter"/>
</dbReference>
<protein>
    <submittedName>
        <fullName evidence="6">ABC transporter substrate-binding protein</fullName>
    </submittedName>
</protein>
<dbReference type="PANTHER" id="PTHR30290:SF9">
    <property type="entry name" value="OLIGOPEPTIDE-BINDING PROTEIN APPA"/>
    <property type="match status" value="1"/>
</dbReference>
<organism evidence="6 7">
    <name type="scientific">Brevibacillus fluminis</name>
    <dbReference type="NCBI Taxonomy" id="511487"/>
    <lineage>
        <taxon>Bacteria</taxon>
        <taxon>Bacillati</taxon>
        <taxon>Bacillota</taxon>
        <taxon>Bacilli</taxon>
        <taxon>Bacillales</taxon>
        <taxon>Paenibacillaceae</taxon>
        <taxon>Brevibacillus</taxon>
    </lineage>
</organism>
<dbReference type="Gene3D" id="3.10.105.10">
    <property type="entry name" value="Dipeptide-binding Protein, Domain 3"/>
    <property type="match status" value="1"/>
</dbReference>
<dbReference type="InterPro" id="IPR000914">
    <property type="entry name" value="SBP_5_dom"/>
</dbReference>
<feature type="compositionally biased region" description="Polar residues" evidence="4">
    <location>
        <begin position="85"/>
        <end position="106"/>
    </location>
</feature>
<keyword evidence="2" id="KW-0813">Transport</keyword>
<dbReference type="Pfam" id="PF00496">
    <property type="entry name" value="SBP_bac_5"/>
    <property type="match status" value="1"/>
</dbReference>